<evidence type="ECO:0000259" key="4">
    <source>
        <dbReference type="SMART" id="SM01008"/>
    </source>
</evidence>
<dbReference type="PANTHER" id="PTHR11908">
    <property type="entry name" value="XANTHINE DEHYDROGENASE"/>
    <property type="match status" value="1"/>
</dbReference>
<dbReference type="Pfam" id="PF01315">
    <property type="entry name" value="Ald_Xan_dh_C"/>
    <property type="match status" value="1"/>
</dbReference>
<evidence type="ECO:0000313" key="6">
    <source>
        <dbReference type="Proteomes" id="UP000198771"/>
    </source>
</evidence>
<dbReference type="InterPro" id="IPR016208">
    <property type="entry name" value="Ald_Oxase/xanthine_DH-like"/>
</dbReference>
<dbReference type="InterPro" id="IPR037165">
    <property type="entry name" value="AldOxase/xan_DH_Mopterin-bd_sf"/>
</dbReference>
<dbReference type="AlphaFoldDB" id="A0A1G6ALX5"/>
<dbReference type="OrthoDB" id="9775084at2"/>
<dbReference type="InterPro" id="IPR046867">
    <property type="entry name" value="AldOxase/xan_DH_MoCoBD2"/>
</dbReference>
<dbReference type="FunFam" id="3.30.365.10:FF:000001">
    <property type="entry name" value="Xanthine dehydrogenase oxidase"/>
    <property type="match status" value="1"/>
</dbReference>
<evidence type="ECO:0000313" key="5">
    <source>
        <dbReference type="EMBL" id="SDB09417.1"/>
    </source>
</evidence>
<dbReference type="GO" id="GO:0005506">
    <property type="term" value="F:iron ion binding"/>
    <property type="evidence" value="ECO:0007669"/>
    <property type="project" value="InterPro"/>
</dbReference>
<name>A0A1G6ALX5_9BACT</name>
<evidence type="ECO:0000256" key="2">
    <source>
        <dbReference type="ARBA" id="ARBA00023002"/>
    </source>
</evidence>
<keyword evidence="2" id="KW-0560">Oxidoreductase</keyword>
<dbReference type="RefSeq" id="WP_092116841.1">
    <property type="nucleotide sequence ID" value="NZ_FMXO01000002.1"/>
</dbReference>
<dbReference type="SUPFAM" id="SSF54665">
    <property type="entry name" value="CO dehydrogenase molybdoprotein N-domain-like"/>
    <property type="match status" value="1"/>
</dbReference>
<comment type="cofactor">
    <cofactor evidence="3">
        <name>Mo-molybdopterin cytosine dinucleotide</name>
        <dbReference type="ChEBI" id="CHEBI:71308"/>
    </cofactor>
</comment>
<dbReference type="Pfam" id="PF20256">
    <property type="entry name" value="MoCoBD_2"/>
    <property type="match status" value="1"/>
</dbReference>
<feature type="domain" description="Aldehyde oxidase/xanthine dehydrogenase a/b hammerhead" evidence="4">
    <location>
        <begin position="17"/>
        <end position="133"/>
    </location>
</feature>
<keyword evidence="1" id="KW-0500">Molybdenum</keyword>
<gene>
    <name evidence="5" type="ORF">SAMN05660653_00479</name>
</gene>
<dbReference type="STRING" id="617002.SAMN05660653_00479"/>
<dbReference type="GO" id="GO:0002197">
    <property type="term" value="C:xanthine dehydrogenase complex"/>
    <property type="evidence" value="ECO:0007669"/>
    <property type="project" value="InterPro"/>
</dbReference>
<dbReference type="SMART" id="SM01008">
    <property type="entry name" value="Ald_Xan_dh_C"/>
    <property type="match status" value="1"/>
</dbReference>
<dbReference type="EMBL" id="FMXO01000002">
    <property type="protein sequence ID" value="SDB09417.1"/>
    <property type="molecule type" value="Genomic_DNA"/>
</dbReference>
<dbReference type="Proteomes" id="UP000198771">
    <property type="component" value="Unassembled WGS sequence"/>
</dbReference>
<dbReference type="Pfam" id="PF02738">
    <property type="entry name" value="MoCoBD_1"/>
    <property type="match status" value="1"/>
</dbReference>
<dbReference type="InterPro" id="IPR008274">
    <property type="entry name" value="AldOxase/xan_DH_MoCoBD1"/>
</dbReference>
<dbReference type="InterPro" id="IPR050028">
    <property type="entry name" value="XdhA_XDHase"/>
</dbReference>
<reference evidence="5 6" key="1">
    <citation type="submission" date="2016-10" db="EMBL/GenBank/DDBJ databases">
        <authorList>
            <person name="de Groot N.N."/>
        </authorList>
    </citation>
    <scope>NUCLEOTIDE SEQUENCE [LARGE SCALE GENOMIC DNA]</scope>
    <source>
        <strain evidence="5 6">ASO4-2</strain>
    </source>
</reference>
<keyword evidence="6" id="KW-1185">Reference proteome</keyword>
<dbReference type="SUPFAM" id="SSF56003">
    <property type="entry name" value="Molybdenum cofactor-binding domain"/>
    <property type="match status" value="1"/>
</dbReference>
<dbReference type="NCBIfam" id="NF043082">
    <property type="entry name" value="XdhA_XDHase"/>
    <property type="match status" value="1"/>
</dbReference>
<accession>A0A1G6ALX5</accession>
<organism evidence="5 6">
    <name type="scientific">Desulfonatronum thiosulfatophilum</name>
    <dbReference type="NCBI Taxonomy" id="617002"/>
    <lineage>
        <taxon>Bacteria</taxon>
        <taxon>Pseudomonadati</taxon>
        <taxon>Thermodesulfobacteriota</taxon>
        <taxon>Desulfovibrionia</taxon>
        <taxon>Desulfovibrionales</taxon>
        <taxon>Desulfonatronaceae</taxon>
        <taxon>Desulfonatronum</taxon>
    </lineage>
</organism>
<dbReference type="Gene3D" id="3.90.1170.50">
    <property type="entry name" value="Aldehyde oxidase/xanthine dehydrogenase, a/b hammerhead"/>
    <property type="match status" value="1"/>
</dbReference>
<dbReference type="PANTHER" id="PTHR11908:SF132">
    <property type="entry name" value="ALDEHYDE OXIDASE 1-RELATED"/>
    <property type="match status" value="1"/>
</dbReference>
<dbReference type="NCBIfam" id="NF007426">
    <property type="entry name" value="PRK09970.1"/>
    <property type="match status" value="1"/>
</dbReference>
<evidence type="ECO:0000256" key="1">
    <source>
        <dbReference type="ARBA" id="ARBA00022505"/>
    </source>
</evidence>
<protein>
    <submittedName>
        <fullName evidence="5">Xanthine dehydrogenase molybdenum-binding subunit</fullName>
    </submittedName>
</protein>
<dbReference type="InterPro" id="IPR000674">
    <property type="entry name" value="Ald_Oxase/Xan_DH_a/b"/>
</dbReference>
<dbReference type="Gene3D" id="3.30.365.10">
    <property type="entry name" value="Aldehyde oxidase/xanthine dehydrogenase, molybdopterin binding domain"/>
    <property type="match status" value="4"/>
</dbReference>
<proteinExistence type="predicted"/>
<evidence type="ECO:0000256" key="3">
    <source>
        <dbReference type="ARBA" id="ARBA00053029"/>
    </source>
</evidence>
<dbReference type="InterPro" id="IPR036856">
    <property type="entry name" value="Ald_Oxase/Xan_DH_a/b_sf"/>
</dbReference>
<sequence length="764" mass="82449">MSIGQPVKRLDAEAKVTARARYTEDMLPPGVHSAVYIRGTVAHGRVVSMDTRAALAVPGVEAVFTHADVPKILYATAGHPYSLDPEHADVADTLLLTDHVRFHGDEIGVVVARDELAARRAASLVEVVYEEYPVMTTPEAAMAPEAKAIHPNGNVVQRSEFSVGGDAEAIIAGADVVVEGHYETPITQHCHMEPLVAHAYMEDMERITVVSSTQIPHICRRIVGQALGIPWSRVRIIKPCVGGGFGAKQDVVLEPMVAFLAWKLGRPVRMALTREESMITRTRHAFRMHARMGFSREGRLQAASLDVVSNTGAYASHGHSVAAAGGGKLCSMYPHSAMHFQAATVYTNLPIAGAMRGYGSPQTIFAFECLMEEGARALDIDPLDLRLINAGRPGDVNPLSKRPIETHGLVECLQKGRELFRWDERRAAHKNSSSEVADIRRGVGVACFSFNSGVYPVGVELSGARLTLVQDGCVLLQVGATEIGQGADTVFAQMAASVLDLPMEAMRVVSTQDTDVAPFDPGAFASRQTYVAGPAVKAAAEDLRSRILEHAAEMTGYPAHALDLKAGFVVAVREPSRVFMSLEELALDAYYNKDRGSQLTAERSVKTRTNAPSFGCTFVEVEVDVPLCRVRVTDILNVHDCGVVINPATAKGQVQGGMAMAIGWALYEELLVDPRSGQVRNNNLLDYKMPTFPDLPDLDVAFVQTLEPSGGFGNKSLGEPPLLSPGPAIRNAVWDATGVKVNAIPLTPKALFPLFREAGLLRDY</sequence>
<dbReference type="GO" id="GO:0004854">
    <property type="term" value="F:xanthine dehydrogenase activity"/>
    <property type="evidence" value="ECO:0007669"/>
    <property type="project" value="InterPro"/>
</dbReference>